<accession>A0A449B2Q7</accession>
<reference evidence="1 2" key="1">
    <citation type="submission" date="2019-01" db="EMBL/GenBank/DDBJ databases">
        <authorList>
            <consortium name="Pathogen Informatics"/>
        </authorList>
    </citation>
    <scope>NUCLEOTIDE SEQUENCE [LARGE SCALE GENOMIC DNA]</scope>
    <source>
        <strain evidence="1 2">NCTC10181</strain>
    </source>
</reference>
<name>A0A449B2Q7_9BACT</name>
<sequence>MFKITPEIKETFEYLENQLDYNTDEFLNKINLHIQTLSDKKRENYIYDLKQIFDSSYLNESLNSKKEDKAKNLFLATQILNLNPSYKILKEISKTLDYAFEYNEEYEYISNYLIDNDIYTGATWNQNLHEDLQENGVNISYISLIEKIRELEFDQYYQKNGEEFDWLPEEELANRILQTILQVEQSLKGQNFLILDSRGQKNIQYLKNKGIDFNQLIDKFIKESKKYNLSDKMFYLNWVNKFLNNEYYKEQQINQKILDVLSKNQSFNMMFNLNIILKQHQYFLDKFAQEMVDEEVAGILKGSTFLQNLDEEMKKHGTKSYFVNNYKINSLLKTLNKNKWYWVDDDNYPIDEIDNNELISMILDYLEAS</sequence>
<evidence type="ECO:0000313" key="2">
    <source>
        <dbReference type="Proteomes" id="UP000290985"/>
    </source>
</evidence>
<protein>
    <submittedName>
        <fullName evidence="1">Uncharacterized protein</fullName>
    </submittedName>
</protein>
<dbReference type="AlphaFoldDB" id="A0A449B2Q7"/>
<organism evidence="1 2">
    <name type="scientific">Mycoplasmopsis citelli</name>
    <dbReference type="NCBI Taxonomy" id="171281"/>
    <lineage>
        <taxon>Bacteria</taxon>
        <taxon>Bacillati</taxon>
        <taxon>Mycoplasmatota</taxon>
        <taxon>Mycoplasmoidales</taxon>
        <taxon>Metamycoplasmataceae</taxon>
        <taxon>Mycoplasmopsis</taxon>
    </lineage>
</organism>
<dbReference type="KEGG" id="mcit:NCTC10181_00676"/>
<dbReference type="RefSeq" id="WP_129725608.1">
    <property type="nucleotide sequence ID" value="NZ_LR215036.1"/>
</dbReference>
<evidence type="ECO:0000313" key="1">
    <source>
        <dbReference type="EMBL" id="VEU74814.1"/>
    </source>
</evidence>
<proteinExistence type="predicted"/>
<keyword evidence="2" id="KW-1185">Reference proteome</keyword>
<dbReference type="Proteomes" id="UP000290985">
    <property type="component" value="Chromosome"/>
</dbReference>
<dbReference type="EMBL" id="LR215036">
    <property type="protein sequence ID" value="VEU74814.1"/>
    <property type="molecule type" value="Genomic_DNA"/>
</dbReference>
<gene>
    <name evidence="1" type="ORF">NCTC10181_00676</name>
</gene>